<keyword evidence="2" id="KW-1185">Reference proteome</keyword>
<protein>
    <submittedName>
        <fullName evidence="1">Uncharacterized protein</fullName>
    </submittedName>
</protein>
<comment type="caution">
    <text evidence="1">The sequence shown here is derived from an EMBL/GenBank/DDBJ whole genome shotgun (WGS) entry which is preliminary data.</text>
</comment>
<sequence>MDARMQISSLLAHCSLENKDHQTLEKQEEALNQEKLKELAIIGCGAMATAATVKLLACQFSGMAGHKQKYTLYT</sequence>
<accession>A0A7J7EKS3</accession>
<dbReference type="AlphaFoldDB" id="A0A7J7EKS3"/>
<proteinExistence type="predicted"/>
<gene>
    <name evidence="1" type="ORF">HPG69_007368</name>
</gene>
<evidence type="ECO:0000313" key="2">
    <source>
        <dbReference type="Proteomes" id="UP000551758"/>
    </source>
</evidence>
<evidence type="ECO:0000313" key="1">
    <source>
        <dbReference type="EMBL" id="KAF5916287.1"/>
    </source>
</evidence>
<reference evidence="1 2" key="1">
    <citation type="journal article" date="2020" name="Mol. Biol. Evol.">
        <title>Interspecific Gene Flow and the Evolution of Specialization in Black and White Rhinoceros.</title>
        <authorList>
            <person name="Moodley Y."/>
            <person name="Westbury M.V."/>
            <person name="Russo I.M."/>
            <person name="Gopalakrishnan S."/>
            <person name="Rakotoarivelo A."/>
            <person name="Olsen R.A."/>
            <person name="Prost S."/>
            <person name="Tunstall T."/>
            <person name="Ryder O.A."/>
            <person name="Dalen L."/>
            <person name="Bruford M.W."/>
        </authorList>
    </citation>
    <scope>NUCLEOTIDE SEQUENCE [LARGE SCALE GENOMIC DNA]</scope>
    <source>
        <strain evidence="1">SBR-YM</strain>
        <tissue evidence="1">Skin</tissue>
    </source>
</reference>
<organism evidence="1 2">
    <name type="scientific">Diceros bicornis minor</name>
    <name type="common">South-central black rhinoceros</name>
    <dbReference type="NCBI Taxonomy" id="77932"/>
    <lineage>
        <taxon>Eukaryota</taxon>
        <taxon>Metazoa</taxon>
        <taxon>Chordata</taxon>
        <taxon>Craniata</taxon>
        <taxon>Vertebrata</taxon>
        <taxon>Euteleostomi</taxon>
        <taxon>Mammalia</taxon>
        <taxon>Eutheria</taxon>
        <taxon>Laurasiatheria</taxon>
        <taxon>Perissodactyla</taxon>
        <taxon>Rhinocerotidae</taxon>
        <taxon>Diceros</taxon>
    </lineage>
</organism>
<name>A0A7J7EKS3_DICBM</name>
<dbReference type="Proteomes" id="UP000551758">
    <property type="component" value="Unassembled WGS sequence"/>
</dbReference>
<dbReference type="EMBL" id="JACDTQ010002731">
    <property type="protein sequence ID" value="KAF5916287.1"/>
    <property type="molecule type" value="Genomic_DNA"/>
</dbReference>